<evidence type="ECO:0000256" key="4">
    <source>
        <dbReference type="HAMAP-Rule" id="MF_01401"/>
    </source>
</evidence>
<gene>
    <name evidence="4 6" type="primary">msrA</name>
    <name evidence="6" type="ORF">RHP51_13640</name>
</gene>
<comment type="catalytic activity">
    <reaction evidence="2 4">
        <text>L-methionyl-[protein] + [thioredoxin]-disulfide + H2O = L-methionyl-(S)-S-oxide-[protein] + [thioredoxin]-dithiol</text>
        <dbReference type="Rhea" id="RHEA:14217"/>
        <dbReference type="Rhea" id="RHEA-COMP:10698"/>
        <dbReference type="Rhea" id="RHEA-COMP:10700"/>
        <dbReference type="Rhea" id="RHEA-COMP:12313"/>
        <dbReference type="Rhea" id="RHEA-COMP:12315"/>
        <dbReference type="ChEBI" id="CHEBI:15377"/>
        <dbReference type="ChEBI" id="CHEBI:16044"/>
        <dbReference type="ChEBI" id="CHEBI:29950"/>
        <dbReference type="ChEBI" id="CHEBI:44120"/>
        <dbReference type="ChEBI" id="CHEBI:50058"/>
        <dbReference type="EC" id="1.8.4.11"/>
    </reaction>
</comment>
<evidence type="ECO:0000259" key="5">
    <source>
        <dbReference type="Pfam" id="PF01625"/>
    </source>
</evidence>
<dbReference type="RefSeq" id="WP_415864928.1">
    <property type="nucleotide sequence ID" value="NZ_CP134537.1"/>
</dbReference>
<comment type="catalytic activity">
    <reaction evidence="3 4">
        <text>[thioredoxin]-disulfide + L-methionine + H2O = L-methionine (S)-S-oxide + [thioredoxin]-dithiol</text>
        <dbReference type="Rhea" id="RHEA:19993"/>
        <dbReference type="Rhea" id="RHEA-COMP:10698"/>
        <dbReference type="Rhea" id="RHEA-COMP:10700"/>
        <dbReference type="ChEBI" id="CHEBI:15377"/>
        <dbReference type="ChEBI" id="CHEBI:29950"/>
        <dbReference type="ChEBI" id="CHEBI:50058"/>
        <dbReference type="ChEBI" id="CHEBI:57844"/>
        <dbReference type="ChEBI" id="CHEBI:58772"/>
        <dbReference type="EC" id="1.8.4.11"/>
    </reaction>
</comment>
<dbReference type="EC" id="1.8.4.11" evidence="4"/>
<dbReference type="EMBL" id="CP134537">
    <property type="protein sequence ID" value="WNH08193.1"/>
    <property type="molecule type" value="Genomic_DNA"/>
</dbReference>
<evidence type="ECO:0000313" key="6">
    <source>
        <dbReference type="EMBL" id="WNH08193.1"/>
    </source>
</evidence>
<dbReference type="GO" id="GO:0008113">
    <property type="term" value="F:peptide-methionine (S)-S-oxide reductase activity"/>
    <property type="evidence" value="ECO:0007669"/>
    <property type="project" value="UniProtKB-EC"/>
</dbReference>
<dbReference type="SUPFAM" id="SSF55068">
    <property type="entry name" value="Peptide methionine sulfoxide reductase"/>
    <property type="match status" value="1"/>
</dbReference>
<dbReference type="InterPro" id="IPR002569">
    <property type="entry name" value="Met_Sox_Rdtase_MsrA_dom"/>
</dbReference>
<name>A0ABY9XQQ5_9FLAO</name>
<evidence type="ECO:0000256" key="2">
    <source>
        <dbReference type="ARBA" id="ARBA00047806"/>
    </source>
</evidence>
<reference evidence="6 7" key="1">
    <citation type="submission" date="2023-09" db="EMBL/GenBank/DDBJ databases">
        <title>Thalassobella suaedae gen. nov., sp. nov., a marine bacterium of the family Flavobacteriaceae isolated from a halophyte Suaeda japonica.</title>
        <authorList>
            <person name="Lee S.Y."/>
            <person name="Hwang C.Y."/>
        </authorList>
    </citation>
    <scope>NUCLEOTIDE SEQUENCE [LARGE SCALE GENOMIC DNA]</scope>
    <source>
        <strain evidence="6 7">HL-DH14</strain>
    </source>
</reference>
<dbReference type="PANTHER" id="PTHR43774">
    <property type="entry name" value="PEPTIDE METHIONINE SULFOXIDE REDUCTASE"/>
    <property type="match status" value="1"/>
</dbReference>
<dbReference type="Proteomes" id="UP001302806">
    <property type="component" value="Chromosome"/>
</dbReference>
<accession>A0ABY9XQQ5</accession>
<evidence type="ECO:0000256" key="3">
    <source>
        <dbReference type="ARBA" id="ARBA00048782"/>
    </source>
</evidence>
<dbReference type="HAMAP" id="MF_01401">
    <property type="entry name" value="MsrA"/>
    <property type="match status" value="1"/>
</dbReference>
<sequence length="179" mass="19895">MTTKKLELATLGGGCFWCIEAILKEIKGVEKIVSGYTGGTVPGTPTYKEVCSGLTGHAEVVQVTFDANIISYKDLLVVFMTSHDPTTLNRQGGDIGTQYRSVIYYHNDSQKQIAEIVTKEMAQYYENPIVTEISKIGVFHSAEAYHQDYYANNTTQGYCSAVITPKLSKLRKMYADKLK</sequence>
<comment type="similarity">
    <text evidence="4">Belongs to the MsrA Met sulfoxide reductase family.</text>
</comment>
<protein>
    <recommendedName>
        <fullName evidence="4">Peptide methionine sulfoxide reductase MsrA</fullName>
        <shortName evidence="4">Protein-methionine-S-oxide reductase</shortName>
        <ecNumber evidence="4">1.8.4.11</ecNumber>
    </recommendedName>
    <alternativeName>
        <fullName evidence="4">Peptide-methionine (S)-S-oxide reductase</fullName>
        <shortName evidence="4">Peptide Met(O) reductase</shortName>
    </alternativeName>
</protein>
<feature type="domain" description="Peptide methionine sulphoxide reductase MsrA" evidence="5">
    <location>
        <begin position="9"/>
        <end position="159"/>
    </location>
</feature>
<organism evidence="6 7">
    <name type="scientific">Thalassobellus suaedae</name>
    <dbReference type="NCBI Taxonomy" id="3074124"/>
    <lineage>
        <taxon>Bacteria</taxon>
        <taxon>Pseudomonadati</taxon>
        <taxon>Bacteroidota</taxon>
        <taxon>Flavobacteriia</taxon>
        <taxon>Flavobacteriales</taxon>
        <taxon>Flavobacteriaceae</taxon>
        <taxon>Thalassobellus</taxon>
    </lineage>
</organism>
<feature type="active site" evidence="4">
    <location>
        <position position="15"/>
    </location>
</feature>
<dbReference type="InterPro" id="IPR036509">
    <property type="entry name" value="Met_Sox_Rdtase_MsrA_sf"/>
</dbReference>
<dbReference type="NCBIfam" id="TIGR00401">
    <property type="entry name" value="msrA"/>
    <property type="match status" value="1"/>
</dbReference>
<dbReference type="Gene3D" id="3.30.1060.10">
    <property type="entry name" value="Peptide methionine sulphoxide reductase MsrA"/>
    <property type="match status" value="1"/>
</dbReference>
<dbReference type="Pfam" id="PF01625">
    <property type="entry name" value="PMSR"/>
    <property type="match status" value="1"/>
</dbReference>
<evidence type="ECO:0000256" key="1">
    <source>
        <dbReference type="ARBA" id="ARBA00023002"/>
    </source>
</evidence>
<evidence type="ECO:0000313" key="7">
    <source>
        <dbReference type="Proteomes" id="UP001302806"/>
    </source>
</evidence>
<proteinExistence type="inferred from homology"/>
<comment type="function">
    <text evidence="4">Has an important function as a repair enzyme for proteins that have been inactivated by oxidation. Catalyzes the reversible oxidation-reduction of methionine sulfoxide in proteins to methionine.</text>
</comment>
<keyword evidence="1 4" id="KW-0560">Oxidoreductase</keyword>
<dbReference type="PANTHER" id="PTHR43774:SF1">
    <property type="entry name" value="PEPTIDE METHIONINE SULFOXIDE REDUCTASE MSRA 2"/>
    <property type="match status" value="1"/>
</dbReference>